<organism evidence="2 3">
    <name type="scientific">Tatumella ptyseos ATCC 33301</name>
    <dbReference type="NCBI Taxonomy" id="1005995"/>
    <lineage>
        <taxon>Bacteria</taxon>
        <taxon>Pseudomonadati</taxon>
        <taxon>Pseudomonadota</taxon>
        <taxon>Gammaproteobacteria</taxon>
        <taxon>Enterobacterales</taxon>
        <taxon>Erwiniaceae</taxon>
        <taxon>Tatumella</taxon>
    </lineage>
</organism>
<keyword evidence="2" id="KW-0238">DNA-binding</keyword>
<dbReference type="PROSITE" id="PS51301">
    <property type="entry name" value="KILA_N"/>
    <property type="match status" value="1"/>
</dbReference>
<gene>
    <name evidence="2" type="ORF">GTPT_1619</name>
</gene>
<dbReference type="EMBL" id="JMPR01000028">
    <property type="protein sequence ID" value="KFD19688.1"/>
    <property type="molecule type" value="Genomic_DNA"/>
</dbReference>
<evidence type="ECO:0000259" key="1">
    <source>
        <dbReference type="PROSITE" id="PS51301"/>
    </source>
</evidence>
<feature type="domain" description="KilA-N" evidence="1">
    <location>
        <begin position="2"/>
        <end position="107"/>
    </location>
</feature>
<dbReference type="eggNOG" id="ENOG502ZA8M">
    <property type="taxonomic scope" value="Bacteria"/>
</dbReference>
<evidence type="ECO:0000313" key="3">
    <source>
        <dbReference type="Proteomes" id="UP000028602"/>
    </source>
</evidence>
<comment type="caution">
    <text evidence="2">The sequence shown here is derived from an EMBL/GenBank/DDBJ whole genome shotgun (WGS) entry which is preliminary data.</text>
</comment>
<dbReference type="InterPro" id="IPR017880">
    <property type="entry name" value="KilA_N"/>
</dbReference>
<protein>
    <submittedName>
        <fullName evidence="2">KilA family DNA-binding protein</fullName>
    </submittedName>
</protein>
<dbReference type="AlphaFoldDB" id="A0A085JGU2"/>
<dbReference type="SMART" id="SM01252">
    <property type="entry name" value="KilA-N"/>
    <property type="match status" value="1"/>
</dbReference>
<dbReference type="RefSeq" id="WP_029989424.1">
    <property type="nucleotide sequence ID" value="NZ_ATMJ01000002.1"/>
</dbReference>
<accession>A0A085JGU2</accession>
<dbReference type="Pfam" id="PF04383">
    <property type="entry name" value="KilA-N"/>
    <property type="match status" value="1"/>
</dbReference>
<proteinExistence type="predicted"/>
<dbReference type="Proteomes" id="UP000028602">
    <property type="component" value="Unassembled WGS sequence"/>
</dbReference>
<sequence length="171" mass="18976">MNYPTVKVNGISVRVDEEGRYNLNDLHAAAVANGEATESQRPSNFAKAAKIKSFAHELTAATNVAALKIINGGHNHGVWGLELIAIRYAAWLSAKFEIKVYQTFQAVIRNGLDALNRLNRIDAVINRETREVSQCASKMARWGIGGRKQLLHTARERVIQEVQLYLPGMAH</sequence>
<keyword evidence="3" id="KW-1185">Reference proteome</keyword>
<dbReference type="InterPro" id="IPR018004">
    <property type="entry name" value="KilA/APSES_HTH"/>
</dbReference>
<reference evidence="2 3" key="1">
    <citation type="submission" date="2014-05" db="EMBL/GenBank/DDBJ databases">
        <title>ATOL: Assembling a taxonomically balanced genome-scale reconstruction of the evolutionary history of the Enterobacteriaceae.</title>
        <authorList>
            <person name="Plunkett G.III."/>
            <person name="Neeno-Eckwall E.C."/>
            <person name="Glasner J.D."/>
            <person name="Perna N.T."/>
        </authorList>
    </citation>
    <scope>NUCLEOTIDE SEQUENCE [LARGE SCALE GENOMIC DNA]</scope>
    <source>
        <strain evidence="2 3">ATCC 33301</strain>
    </source>
</reference>
<dbReference type="OrthoDB" id="5298460at2"/>
<evidence type="ECO:0000313" key="2">
    <source>
        <dbReference type="EMBL" id="KFD19688.1"/>
    </source>
</evidence>
<name>A0A085JGU2_9GAMM</name>
<dbReference type="GO" id="GO:0003677">
    <property type="term" value="F:DNA binding"/>
    <property type="evidence" value="ECO:0007669"/>
    <property type="project" value="UniProtKB-KW"/>
</dbReference>